<name>A0AAE1FY00_PETCI</name>
<gene>
    <name evidence="2" type="ORF">Pcinc_015599</name>
    <name evidence="1" type="ORF">Pcinc_024968</name>
</gene>
<dbReference type="AlphaFoldDB" id="A0AAE1FY00"/>
<reference evidence="2" key="1">
    <citation type="submission" date="2023-10" db="EMBL/GenBank/DDBJ databases">
        <title>Genome assemblies of two species of porcelain crab, Petrolisthes cinctipes and Petrolisthes manimaculis (Anomura: Porcellanidae).</title>
        <authorList>
            <person name="Angst P."/>
        </authorList>
    </citation>
    <scope>NUCLEOTIDE SEQUENCE</scope>
    <source>
        <strain evidence="2">PB745_01</strain>
        <tissue evidence="2">Gill</tissue>
    </source>
</reference>
<organism evidence="2 3">
    <name type="scientific">Petrolisthes cinctipes</name>
    <name type="common">Flat porcelain crab</name>
    <dbReference type="NCBI Taxonomy" id="88211"/>
    <lineage>
        <taxon>Eukaryota</taxon>
        <taxon>Metazoa</taxon>
        <taxon>Ecdysozoa</taxon>
        <taxon>Arthropoda</taxon>
        <taxon>Crustacea</taxon>
        <taxon>Multicrustacea</taxon>
        <taxon>Malacostraca</taxon>
        <taxon>Eumalacostraca</taxon>
        <taxon>Eucarida</taxon>
        <taxon>Decapoda</taxon>
        <taxon>Pleocyemata</taxon>
        <taxon>Anomura</taxon>
        <taxon>Galatheoidea</taxon>
        <taxon>Porcellanidae</taxon>
        <taxon>Petrolisthes</taxon>
    </lineage>
</organism>
<evidence type="ECO:0000313" key="2">
    <source>
        <dbReference type="EMBL" id="KAK3879873.1"/>
    </source>
</evidence>
<dbReference type="PANTHER" id="PTHR46704:SF9">
    <property type="entry name" value="BHLH DOMAIN-CONTAINING PROTEIN"/>
    <property type="match status" value="1"/>
</dbReference>
<comment type="caution">
    <text evidence="2">The sequence shown here is derived from an EMBL/GenBank/DDBJ whole genome shotgun (WGS) entry which is preliminary data.</text>
</comment>
<dbReference type="Proteomes" id="UP001286313">
    <property type="component" value="Unassembled WGS sequence"/>
</dbReference>
<accession>A0AAE1FY00</accession>
<dbReference type="EMBL" id="JAWQEG010001384">
    <property type="protein sequence ID" value="KAK3879873.1"/>
    <property type="molecule type" value="Genomic_DNA"/>
</dbReference>
<dbReference type="PANTHER" id="PTHR46704">
    <property type="entry name" value="CXC DOMAIN-CONTAINING PROTEIN-RELATED"/>
    <property type="match status" value="1"/>
</dbReference>
<evidence type="ECO:0000313" key="1">
    <source>
        <dbReference type="EMBL" id="KAK3869740.1"/>
    </source>
</evidence>
<keyword evidence="3" id="KW-1185">Reference proteome</keyword>
<dbReference type="EMBL" id="JAWQEG010002789">
    <property type="protein sequence ID" value="KAK3869740.1"/>
    <property type="molecule type" value="Genomic_DNA"/>
</dbReference>
<evidence type="ECO:0000313" key="3">
    <source>
        <dbReference type="Proteomes" id="UP001286313"/>
    </source>
</evidence>
<proteinExistence type="predicted"/>
<protein>
    <submittedName>
        <fullName evidence="2">Uncharacterized protein</fullName>
    </submittedName>
</protein>
<sequence length="214" mass="23800">MENTWLNHMCPDEEDLVSLSTGTVAPPEVSRDLLRAHAVGEAALQEFKTRLDEDQQEKFHSKLKKQGLKTFANLSVKRKSKNSQDIVLKADRKLFSHMILVAESRQVNMKDVLAYPLGPLPWALANSDGTLRKTNKAALARELEKNVSAAEDIPTPSASIIDGMGLIQKLNGSNKTFGQVAELAFTNILHEGEQNKRTDIVFDVYRSTSIKQAE</sequence>